<keyword evidence="12" id="KW-1185">Reference proteome</keyword>
<dbReference type="InterPro" id="IPR027417">
    <property type="entry name" value="P-loop_NTPase"/>
</dbReference>
<dbReference type="EMBL" id="CP041694">
    <property type="protein sequence ID" value="QDP73866.1"/>
    <property type="molecule type" value="Genomic_DNA"/>
</dbReference>
<evidence type="ECO:0000259" key="8">
    <source>
        <dbReference type="Pfam" id="PF13087"/>
    </source>
</evidence>
<comment type="similarity">
    <text evidence="1">Belongs to the DNA2/NAM7 helicase family.</text>
</comment>
<dbReference type="InterPro" id="IPR050534">
    <property type="entry name" value="Coronavir_polyprotein_1ab"/>
</dbReference>
<dbReference type="SUPFAM" id="SSF52540">
    <property type="entry name" value="P-loop containing nucleoside triphosphate hydrolases"/>
    <property type="match status" value="1"/>
</dbReference>
<sequence>MTDVLDSDQPRSGANPADVHVQLCTLVSEEWSWASSLARIPQISEVTLTVSASLSEVRVEVALLDGDLRYGSIVVHDGPVTTPTLYLGSVHVPLSSTVMATVDERRTAECVVTVTSRGATVARAATPVDVQPRDLWSWRGDPRRDAAHLAKVERRARDLEARAREAGDQAASAESRRLKNLVAEGPGGGLARTLLASFVRPNHPEVAAVAREAAELLGAETGDPSFHAFQIDDPRRAAERADATVRAVYDALRARRIAYSEPPPGWDYATSGQRVRDHGEVARGGLGTCMDTTVLMAAVLEHVGILPVLVLVPGHIFVGYWRRDAERGAQDDWYPGKPTLFDVAAISSLVESGMLGLIETTTFAVGKSVSSRRAMEIARTGNLADGRAADALALIDVAAARRVGVRPLPAINTRADGVVEVLVEREGERPTVHRVQPTLDDGTGALKHIDHHPVRFRTWKSSLFSLSARNALLNLGNGPSVQPLVLPGDALGELEDRLNQDVDFNLVHGSEVSDVDRAQEIRNALELGAGPLLRRLQDRSLYVQRFSRAASSPGKVTRTKFVSELRSMARRAKEARDEKGMNPLFLCLGLIKWPHRSGAVAEAPLILVPVHLTERRARGRFSLTLDTASRTTPNAAVIEWLRREHDLAVPELAEPAADRAGIDVDAVLSAVGKSVAARGLPFTVAAEARLAILDLSAFRMWSDLHHHGDSFLEQPLVKHLVHTPAEQFVDPAIVGDGRLDPSRLEELQTPILADATQKLAVLWAKEGRTFVLQGPPGTGKSQTITNMVAECVHAGQKVLFVAEKGTALSVVQRRLDAIGMSPFTLNLHHEGSSSAVVRNHLKRSLSTRVMPDPVAMENAQRRLKSSRYELGQYPTRLHRENPVGLSAYGAHDRLLVLRDGPMVDVPPEIVAHRPDLVNQLRDTFSRLPQLAATADVRHGHPWRLVGRAPAGSPDITTAASTVRAILDGLEWLDSLSGPLRTALDAATTPGQVRLLVHAANPLLPHGYELDGLLQTTWPEHARQSLEACERAVAERRSHLGGFHPDVLALDLRQIWAALESATTSGAIGRTKRQSAVLEPLRAYLPAGVALAPADARAALGALIAAQDTARWCVETLARTPGLAPGRWVNVFGDGVLDGARRRFEELRDVTEPLREDSPWGRSVRQVAVAGIGHHLQPLRAYADAWTSAFEVLGAMPADLEVWRGGASLASAARRHARAWRVQLDHERLLPLQRWTELAGSLQPLVEAGMGVVRAQILDGSLSADVVDDALERGLARASQAERLRTEGLDRFDSETHDRRVVAYAEAETEARRQWVTSGPAALLARRGGNGLGARTGGLARELEKTRGRLGTRAILKRYGAAVQELTPLVLASPSSVVDLIAPGVMDFDLVIFDEASQITVPEAVGAIGRARAVVVVGDSKQMPPTRKVGTQPATEEEVEDPELEIIEDQESILSECELARVPALRLSWHYRSQDEALIAFSNGAYYDGKLSSFPAPTLLSAATGVELVRVEGSFIRAGSTETRELGTTEKIVAGRGTNAGEALAVVEKVRELLADPNPPTIGIVTFNEQQRQLIEDLLKDTDDAAVRAACNESAMGPSDVLFVKALEQVQGDERDVVLFSVAFSKQANGKIPLNFGPLSNVGGERRLNVAITRARRKNIVFCSFDPDELDADSATYQGVKDLKRFLLFARDANRGADIGAGLDRTEVRDRHRDDVAEALREVGLYVLTDVGLSDFRLDLVLARAERPERLLLPVLLDGESWRSRGTVSDRDVLPVEVLQGLMGWPAVARIWWPMWLQNREEVVARILAEVDAVETTFLTKDEVAEELEHGNEATIFVPTPVETVDEPDAFSYGQVNSLFGTPSDLFSVTQGTPDAEPAFVDLAILPHGGATTGHVSADAEEPVTPVTAPTPVDVEASTGETGSFIPAHTDVVGSRDVLDALPDRAAAVVVRAQVMDVISVEGPVAVDRLVRVVGRRFGLTAVRASRAVDIEKLIPRSQIRKSPLGAFVWPTGMDPDQWTGYRTPDVNASRRFDEIAPEEILNAMRLVVDSDPALGDEETLRRTATVFGVSRVSAGARARLEAVIEALE</sequence>
<dbReference type="Pfam" id="PF13087">
    <property type="entry name" value="AAA_12"/>
    <property type="match status" value="1"/>
</dbReference>
<feature type="domain" description="Restriction endonuclease type II-like" evidence="9">
    <location>
        <begin position="1713"/>
        <end position="1809"/>
    </location>
</feature>
<evidence type="ECO:0000256" key="5">
    <source>
        <dbReference type="ARBA" id="ARBA00022840"/>
    </source>
</evidence>
<evidence type="ECO:0000259" key="7">
    <source>
        <dbReference type="Pfam" id="PF13086"/>
    </source>
</evidence>
<dbReference type="Pfam" id="PF18741">
    <property type="entry name" value="MTES_1575"/>
    <property type="match status" value="1"/>
</dbReference>
<evidence type="ECO:0000259" key="9">
    <source>
        <dbReference type="Pfam" id="PF18741"/>
    </source>
</evidence>
<keyword evidence="2" id="KW-0547">Nucleotide-binding</keyword>
<evidence type="ECO:0000256" key="2">
    <source>
        <dbReference type="ARBA" id="ARBA00022741"/>
    </source>
</evidence>
<keyword evidence="3" id="KW-0378">Hydrolase</keyword>
<evidence type="ECO:0000313" key="11">
    <source>
        <dbReference type="EMBL" id="QDP73866.1"/>
    </source>
</evidence>
<dbReference type="GO" id="GO:0043139">
    <property type="term" value="F:5'-3' DNA helicase activity"/>
    <property type="evidence" value="ECO:0007669"/>
    <property type="project" value="TreeGrafter"/>
</dbReference>
<feature type="coiled-coil region" evidence="6">
    <location>
        <begin position="149"/>
        <end position="176"/>
    </location>
</feature>
<dbReference type="GO" id="GO:0016787">
    <property type="term" value="F:hydrolase activity"/>
    <property type="evidence" value="ECO:0007669"/>
    <property type="project" value="UniProtKB-KW"/>
</dbReference>
<dbReference type="EMBL" id="BSTG01000002">
    <property type="protein sequence ID" value="GLY57402.1"/>
    <property type="molecule type" value="Genomic_DNA"/>
</dbReference>
<reference evidence="11 12" key="1">
    <citation type="submission" date="2019-07" db="EMBL/GenBank/DDBJ databases">
        <title>Complete Genome Sequence and Methylome Analysis of Arthrobacter luteus NEB113.</title>
        <authorList>
            <person name="Fomenkov A."/>
            <person name="Anton B.P."/>
            <person name="Vincze T."/>
            <person name="Roberts R.J."/>
        </authorList>
    </citation>
    <scope>NUCLEOTIDE SEQUENCE [LARGE SCALE GENOMIC DNA]</scope>
    <source>
        <strain evidence="11 12">NEB113</strain>
    </source>
</reference>
<keyword evidence="4 10" id="KW-0347">Helicase</keyword>
<organism evidence="10 13">
    <name type="scientific">Cellulosimicrobium cellulans</name>
    <name type="common">Arthrobacter luteus</name>
    <dbReference type="NCBI Taxonomy" id="1710"/>
    <lineage>
        <taxon>Bacteria</taxon>
        <taxon>Bacillati</taxon>
        <taxon>Actinomycetota</taxon>
        <taxon>Actinomycetes</taxon>
        <taxon>Micrococcales</taxon>
        <taxon>Promicromonosporaceae</taxon>
        <taxon>Cellulosimicrobium</taxon>
    </lineage>
</organism>
<dbReference type="Proteomes" id="UP001165168">
    <property type="component" value="Unassembled WGS sequence"/>
</dbReference>
<dbReference type="InterPro" id="IPR025103">
    <property type="entry name" value="DUF4011"/>
</dbReference>
<dbReference type="InterPro" id="IPR041679">
    <property type="entry name" value="DNA2/NAM7-like_C"/>
</dbReference>
<feature type="domain" description="DNA2/NAM7 helicase-like C-terminal" evidence="8">
    <location>
        <begin position="1456"/>
        <end position="1663"/>
    </location>
</feature>
<proteinExistence type="inferred from homology"/>
<dbReference type="Pfam" id="PF13086">
    <property type="entry name" value="AAA_11"/>
    <property type="match status" value="1"/>
</dbReference>
<gene>
    <name evidence="10" type="ORF">Ccel01_20040</name>
    <name evidence="11" type="ORF">FOG94_00700</name>
</gene>
<evidence type="ECO:0000256" key="4">
    <source>
        <dbReference type="ARBA" id="ARBA00022806"/>
    </source>
</evidence>
<dbReference type="RefSeq" id="WP_137280869.1">
    <property type="nucleotide sequence ID" value="NZ_BSTG01000002.1"/>
</dbReference>
<reference evidence="10" key="2">
    <citation type="submission" date="2023-03" db="EMBL/GenBank/DDBJ databases">
        <title>Cellulosimicrobium cellulans NBRC 103059.</title>
        <authorList>
            <person name="Ichikawa N."/>
            <person name="Sato H."/>
            <person name="Tonouchi N."/>
        </authorList>
    </citation>
    <scope>NUCLEOTIDE SEQUENCE</scope>
    <source>
        <strain evidence="10">NBRC 103059</strain>
    </source>
</reference>
<dbReference type="Pfam" id="PF13195">
    <property type="entry name" value="DUF4011"/>
    <property type="match status" value="1"/>
</dbReference>
<protein>
    <submittedName>
        <fullName evidence="10">DNA helicase</fullName>
    </submittedName>
    <submittedName>
        <fullName evidence="11">DUF4011 domain-containing protein</fullName>
    </submittedName>
</protein>
<dbReference type="Proteomes" id="UP000319068">
    <property type="component" value="Chromosome"/>
</dbReference>
<evidence type="ECO:0000256" key="3">
    <source>
        <dbReference type="ARBA" id="ARBA00022801"/>
    </source>
</evidence>
<keyword evidence="5" id="KW-0067">ATP-binding</keyword>
<evidence type="ECO:0000313" key="12">
    <source>
        <dbReference type="Proteomes" id="UP000319068"/>
    </source>
</evidence>
<evidence type="ECO:0000313" key="13">
    <source>
        <dbReference type="Proteomes" id="UP001165168"/>
    </source>
</evidence>
<dbReference type="InterPro" id="IPR047187">
    <property type="entry name" value="SF1_C_Upf1"/>
</dbReference>
<dbReference type="PANTHER" id="PTHR43788">
    <property type="entry name" value="DNA2/NAM7 HELICASE FAMILY MEMBER"/>
    <property type="match status" value="1"/>
</dbReference>
<evidence type="ECO:0000256" key="6">
    <source>
        <dbReference type="SAM" id="Coils"/>
    </source>
</evidence>
<keyword evidence="6" id="KW-0175">Coiled coil</keyword>
<name>A0AAV5P6P2_CELCE</name>
<dbReference type="InterPro" id="IPR041677">
    <property type="entry name" value="DNA2/NAM7_AAA_11"/>
</dbReference>
<evidence type="ECO:0000313" key="10">
    <source>
        <dbReference type="EMBL" id="GLY57402.1"/>
    </source>
</evidence>
<evidence type="ECO:0000256" key="1">
    <source>
        <dbReference type="ARBA" id="ARBA00007913"/>
    </source>
</evidence>
<dbReference type="InterPro" id="IPR049468">
    <property type="entry name" value="Restrct_endonuc-II-like_dom"/>
</dbReference>
<accession>A0AAV5P6P2</accession>
<dbReference type="GO" id="GO:0005524">
    <property type="term" value="F:ATP binding"/>
    <property type="evidence" value="ECO:0007669"/>
    <property type="project" value="UniProtKB-KW"/>
</dbReference>
<feature type="domain" description="DNA2/NAM7 helicase helicase" evidence="7">
    <location>
        <begin position="1386"/>
        <end position="1425"/>
    </location>
</feature>
<dbReference type="Gene3D" id="3.40.50.300">
    <property type="entry name" value="P-loop containing nucleotide triphosphate hydrolases"/>
    <property type="match status" value="3"/>
</dbReference>
<dbReference type="CDD" id="cd18808">
    <property type="entry name" value="SF1_C_Upf1"/>
    <property type="match status" value="1"/>
</dbReference>
<dbReference type="PANTHER" id="PTHR43788:SF8">
    <property type="entry name" value="DNA-BINDING PROTEIN SMUBP-2"/>
    <property type="match status" value="1"/>
</dbReference>